<dbReference type="AlphaFoldDB" id="A0A9J7AS01"/>
<accession>A0A9J7AS01</accession>
<feature type="chain" id="PRO_5039944213" evidence="1">
    <location>
        <begin position="27"/>
        <end position="200"/>
    </location>
</feature>
<dbReference type="RefSeq" id="WP_257769570.1">
    <property type="nucleotide sequence ID" value="NZ_CP102480.1"/>
</dbReference>
<reference evidence="2" key="1">
    <citation type="submission" date="2022-08" db="EMBL/GenBank/DDBJ databases">
        <title>Nisaea acidiphila sp. nov., isolated from a marine algal debris and emended description of the genus Nisaea Urios et al. 2008.</title>
        <authorList>
            <person name="Kwon K."/>
        </authorList>
    </citation>
    <scope>NUCLEOTIDE SEQUENCE</scope>
    <source>
        <strain evidence="2">MEBiC11861</strain>
    </source>
</reference>
<proteinExistence type="predicted"/>
<gene>
    <name evidence="2" type="ORF">NUH88_01645</name>
</gene>
<dbReference type="EMBL" id="CP102480">
    <property type="protein sequence ID" value="UUX50403.1"/>
    <property type="molecule type" value="Genomic_DNA"/>
</dbReference>
<feature type="signal peptide" evidence="1">
    <location>
        <begin position="1"/>
        <end position="26"/>
    </location>
</feature>
<evidence type="ECO:0000256" key="1">
    <source>
        <dbReference type="SAM" id="SignalP"/>
    </source>
</evidence>
<organism evidence="2 3">
    <name type="scientific">Nisaea acidiphila</name>
    <dbReference type="NCBI Taxonomy" id="1862145"/>
    <lineage>
        <taxon>Bacteria</taxon>
        <taxon>Pseudomonadati</taxon>
        <taxon>Pseudomonadota</taxon>
        <taxon>Alphaproteobacteria</taxon>
        <taxon>Rhodospirillales</taxon>
        <taxon>Thalassobaculaceae</taxon>
        <taxon>Nisaea</taxon>
    </lineage>
</organism>
<dbReference type="Gene3D" id="2.40.160.20">
    <property type="match status" value="1"/>
</dbReference>
<dbReference type="Proteomes" id="UP001060336">
    <property type="component" value="Chromosome"/>
</dbReference>
<dbReference type="InterPro" id="IPR011250">
    <property type="entry name" value="OMP/PagP_B-barrel"/>
</dbReference>
<dbReference type="KEGG" id="naci:NUH88_01645"/>
<protein>
    <submittedName>
        <fullName evidence="2">Outer membrane beta-barrel protein</fullName>
    </submittedName>
</protein>
<keyword evidence="3" id="KW-1185">Reference proteome</keyword>
<name>A0A9J7AS01_9PROT</name>
<keyword evidence="1" id="KW-0732">Signal</keyword>
<evidence type="ECO:0000313" key="3">
    <source>
        <dbReference type="Proteomes" id="UP001060336"/>
    </source>
</evidence>
<dbReference type="SUPFAM" id="SSF56925">
    <property type="entry name" value="OMPA-like"/>
    <property type="match status" value="1"/>
</dbReference>
<evidence type="ECO:0000313" key="2">
    <source>
        <dbReference type="EMBL" id="UUX50403.1"/>
    </source>
</evidence>
<sequence>MSCLDRILTSAAICLAVAGWSTPSLSQQSDDRQNSWYFLGAETDRNGLVGGGEGFDLVSPDRRGLDEFRSGERYTFSFRYSDLGTPTGQIGLGRGPDPYGTGDVLSIYFDHSFAELSGWGVRPHMIAGMGLAYGTGLDRQEELAPAFELGVGASYAINENWDFFTEYRAFYTGRAEQSLRSDEDPSGFAQNFTLGARLRF</sequence>